<dbReference type="Proteomes" id="UP000295344">
    <property type="component" value="Unassembled WGS sequence"/>
</dbReference>
<dbReference type="AlphaFoldDB" id="A0A4R7FK97"/>
<dbReference type="EMBL" id="SOAM01000002">
    <property type="protein sequence ID" value="TDS76766.1"/>
    <property type="molecule type" value="Genomic_DNA"/>
</dbReference>
<gene>
    <name evidence="1" type="ORF">CLV52_1701</name>
</gene>
<name>A0A4R7FK97_9MICO</name>
<accession>A0A4R7FK97</accession>
<sequence>MDDDRITPAAVEALPLEARAAAYLAAQRALEERLQLPSS</sequence>
<evidence type="ECO:0000313" key="1">
    <source>
        <dbReference type="EMBL" id="TDS76766.1"/>
    </source>
</evidence>
<protein>
    <submittedName>
        <fullName evidence="1">Uncharacterized protein</fullName>
    </submittedName>
</protein>
<evidence type="ECO:0000313" key="2">
    <source>
        <dbReference type="Proteomes" id="UP000295344"/>
    </source>
</evidence>
<proteinExistence type="predicted"/>
<keyword evidence="2" id="KW-1185">Reference proteome</keyword>
<organism evidence="1 2">
    <name type="scientific">Amnibacterium kyonggiense</name>
    <dbReference type="NCBI Taxonomy" id="595671"/>
    <lineage>
        <taxon>Bacteria</taxon>
        <taxon>Bacillati</taxon>
        <taxon>Actinomycetota</taxon>
        <taxon>Actinomycetes</taxon>
        <taxon>Micrococcales</taxon>
        <taxon>Microbacteriaceae</taxon>
        <taxon>Amnibacterium</taxon>
    </lineage>
</organism>
<comment type="caution">
    <text evidence="1">The sequence shown here is derived from an EMBL/GenBank/DDBJ whole genome shotgun (WGS) entry which is preliminary data.</text>
</comment>
<reference evidence="1 2" key="1">
    <citation type="submission" date="2019-03" db="EMBL/GenBank/DDBJ databases">
        <title>Genomic Encyclopedia of Archaeal and Bacterial Type Strains, Phase II (KMG-II): from individual species to whole genera.</title>
        <authorList>
            <person name="Goeker M."/>
        </authorList>
    </citation>
    <scope>NUCLEOTIDE SEQUENCE [LARGE SCALE GENOMIC DNA]</scope>
    <source>
        <strain evidence="1 2">DSM 24782</strain>
    </source>
</reference>